<protein>
    <recommendedName>
        <fullName evidence="4">HpcH/HpaI aldolase/citrate lyase domain-containing protein</fullName>
    </recommendedName>
</protein>
<evidence type="ECO:0000256" key="1">
    <source>
        <dbReference type="ARBA" id="ARBA00005568"/>
    </source>
</evidence>
<dbReference type="EMBL" id="MFKF01000025">
    <property type="protein sequence ID" value="OGG56600.1"/>
    <property type="molecule type" value="Genomic_DNA"/>
</dbReference>
<comment type="caution">
    <text evidence="5">The sequence shown here is derived from an EMBL/GenBank/DDBJ whole genome shotgun (WGS) entry which is preliminary data.</text>
</comment>
<keyword evidence="2" id="KW-0479">Metal-binding</keyword>
<dbReference type="Gene3D" id="3.20.20.60">
    <property type="entry name" value="Phosphoenolpyruvate-binding domains"/>
    <property type="match status" value="1"/>
</dbReference>
<organism evidence="5 6">
    <name type="scientific">Handelsmanbacteria sp. (strain RIFCSPLOWO2_12_FULL_64_10)</name>
    <dbReference type="NCBI Taxonomy" id="1817868"/>
    <lineage>
        <taxon>Bacteria</taxon>
        <taxon>Candidatus Handelsmaniibacteriota</taxon>
    </lineage>
</organism>
<dbReference type="GO" id="GO:0046872">
    <property type="term" value="F:metal ion binding"/>
    <property type="evidence" value="ECO:0007669"/>
    <property type="project" value="UniProtKB-KW"/>
</dbReference>
<sequence>LRELLKTGDPSLGTHLQISWPSIIELVGHSRMFDYVEFVGEYAPYDLYALENMGRAIDLFDHMSGMMKIEQQPRTYLAVRAIGSGIQNLLFADVRTVEEVQECVRAVRAESPATGGIHGVGMRRDVGVVLEAGSPAFVQALEDAVVALMIEKDPAVKNLEALLSVKGVDMVQFGPADYSMSIGMAGQSGHPKVKETERYVIETALKMGVTPRAEISRPDQAKYYTDLGVRHFCVGTDVSILFNWFKENGAGMREILKKV</sequence>
<dbReference type="InterPro" id="IPR015813">
    <property type="entry name" value="Pyrv/PenolPyrv_kinase-like_dom"/>
</dbReference>
<dbReference type="InterPro" id="IPR005000">
    <property type="entry name" value="Aldolase/citrate-lyase_domain"/>
</dbReference>
<dbReference type="InterPro" id="IPR050251">
    <property type="entry name" value="HpcH-HpaI_aldolase"/>
</dbReference>
<evidence type="ECO:0000259" key="4">
    <source>
        <dbReference type="Pfam" id="PF03328"/>
    </source>
</evidence>
<evidence type="ECO:0000313" key="5">
    <source>
        <dbReference type="EMBL" id="OGG56600.1"/>
    </source>
</evidence>
<dbReference type="InterPro" id="IPR040442">
    <property type="entry name" value="Pyrv_kinase-like_dom_sf"/>
</dbReference>
<dbReference type="GO" id="GO:0016832">
    <property type="term" value="F:aldehyde-lyase activity"/>
    <property type="evidence" value="ECO:0007669"/>
    <property type="project" value="TreeGrafter"/>
</dbReference>
<dbReference type="AlphaFoldDB" id="A0A1F6D5K5"/>
<dbReference type="SUPFAM" id="SSF51621">
    <property type="entry name" value="Phosphoenolpyruvate/pyruvate domain"/>
    <property type="match status" value="1"/>
</dbReference>
<reference evidence="5 6" key="1">
    <citation type="journal article" date="2016" name="Nat. Commun.">
        <title>Thousands of microbial genomes shed light on interconnected biogeochemical processes in an aquifer system.</title>
        <authorList>
            <person name="Anantharaman K."/>
            <person name="Brown C.T."/>
            <person name="Hug L.A."/>
            <person name="Sharon I."/>
            <person name="Castelle C.J."/>
            <person name="Probst A.J."/>
            <person name="Thomas B.C."/>
            <person name="Singh A."/>
            <person name="Wilkins M.J."/>
            <person name="Karaoz U."/>
            <person name="Brodie E.L."/>
            <person name="Williams K.H."/>
            <person name="Hubbard S.S."/>
            <person name="Banfield J.F."/>
        </authorList>
    </citation>
    <scope>NUCLEOTIDE SEQUENCE [LARGE SCALE GENOMIC DNA]</scope>
    <source>
        <strain evidence="6">RIFCSPLOWO2_12_FULL_64_10</strain>
    </source>
</reference>
<proteinExistence type="inferred from homology"/>
<feature type="non-terminal residue" evidence="5">
    <location>
        <position position="1"/>
    </location>
</feature>
<gene>
    <name evidence="5" type="ORF">A3F84_02490</name>
</gene>
<dbReference type="PANTHER" id="PTHR30502">
    <property type="entry name" value="2-KETO-3-DEOXY-L-RHAMNONATE ALDOLASE"/>
    <property type="match status" value="1"/>
</dbReference>
<dbReference type="PANTHER" id="PTHR30502:SF0">
    <property type="entry name" value="PHOSPHOENOLPYRUVATE CARBOXYLASE FAMILY PROTEIN"/>
    <property type="match status" value="1"/>
</dbReference>
<evidence type="ECO:0000256" key="3">
    <source>
        <dbReference type="ARBA" id="ARBA00023239"/>
    </source>
</evidence>
<comment type="similarity">
    <text evidence="1">Belongs to the HpcH/HpaI aldolase family.</text>
</comment>
<feature type="domain" description="HpcH/HpaI aldolase/citrate lyase" evidence="4">
    <location>
        <begin position="79"/>
        <end position="209"/>
    </location>
</feature>
<keyword evidence="3" id="KW-0456">Lyase</keyword>
<name>A0A1F6D5K5_HANXR</name>
<accession>A0A1F6D5K5</accession>
<dbReference type="Pfam" id="PF03328">
    <property type="entry name" value="HpcH_HpaI"/>
    <property type="match status" value="1"/>
</dbReference>
<evidence type="ECO:0000313" key="6">
    <source>
        <dbReference type="Proteomes" id="UP000178606"/>
    </source>
</evidence>
<dbReference type="GO" id="GO:0005737">
    <property type="term" value="C:cytoplasm"/>
    <property type="evidence" value="ECO:0007669"/>
    <property type="project" value="TreeGrafter"/>
</dbReference>
<dbReference type="Proteomes" id="UP000178606">
    <property type="component" value="Unassembled WGS sequence"/>
</dbReference>
<evidence type="ECO:0000256" key="2">
    <source>
        <dbReference type="ARBA" id="ARBA00022723"/>
    </source>
</evidence>